<keyword evidence="4" id="KW-0663">Pyridoxal phosphate</keyword>
<dbReference type="Gene3D" id="3.90.100.10">
    <property type="entry name" value="Orn/Lys/Arg decarboxylase, C-terminal domain"/>
    <property type="match status" value="1"/>
</dbReference>
<dbReference type="Pfam" id="PF01276">
    <property type="entry name" value="OKR_DC_1"/>
    <property type="match status" value="1"/>
</dbReference>
<dbReference type="GO" id="GO:0016831">
    <property type="term" value="F:carboxy-lyase activity"/>
    <property type="evidence" value="ECO:0007669"/>
    <property type="project" value="UniProtKB-KW"/>
</dbReference>
<dbReference type="PROSITE" id="PS00703">
    <property type="entry name" value="OKR_DC_1"/>
    <property type="match status" value="1"/>
</dbReference>
<dbReference type="InterPro" id="IPR052357">
    <property type="entry name" value="Orn_Lys_Arg_decarboxylase-I"/>
</dbReference>
<accession>A0A8K2A8E9</accession>
<dbReference type="CDD" id="cd00615">
    <property type="entry name" value="Orn_deC_like"/>
    <property type="match status" value="1"/>
</dbReference>
<dbReference type="InterPro" id="IPR015421">
    <property type="entry name" value="PyrdxlP-dep_Trfase_major"/>
</dbReference>
<dbReference type="PANTHER" id="PTHR43277">
    <property type="entry name" value="ARGININE DECARBOXYLASE"/>
    <property type="match status" value="1"/>
</dbReference>
<evidence type="ECO:0000313" key="8">
    <source>
        <dbReference type="Proteomes" id="UP000607397"/>
    </source>
</evidence>
<dbReference type="InterPro" id="IPR036633">
    <property type="entry name" value="Prn/Lys/Arg_de-COase_C_sf"/>
</dbReference>
<dbReference type="PANTHER" id="PTHR43277:SF4">
    <property type="entry name" value="ARGININE DECARBOXYLASE"/>
    <property type="match status" value="1"/>
</dbReference>
<evidence type="ECO:0000256" key="3">
    <source>
        <dbReference type="ARBA" id="ARBA00022793"/>
    </source>
</evidence>
<evidence type="ECO:0000256" key="1">
    <source>
        <dbReference type="ARBA" id="ARBA00001933"/>
    </source>
</evidence>
<feature type="domain" description="Orn/Lys/Arg decarboxylases family 1 pyridoxal-P attachment site" evidence="6">
    <location>
        <begin position="214"/>
        <end position="228"/>
    </location>
</feature>
<evidence type="ECO:0000256" key="5">
    <source>
        <dbReference type="ARBA" id="ARBA00023239"/>
    </source>
</evidence>
<comment type="caution">
    <text evidence="7">The sequence shown here is derived from an EMBL/GenBank/DDBJ whole genome shotgun (WGS) entry which is preliminary data.</text>
</comment>
<evidence type="ECO:0000256" key="4">
    <source>
        <dbReference type="ARBA" id="ARBA00022898"/>
    </source>
</evidence>
<dbReference type="InterPro" id="IPR008286">
    <property type="entry name" value="Prn/Lys/Arg_de-COase_C"/>
</dbReference>
<keyword evidence="7" id="KW-0808">Transferase</keyword>
<dbReference type="InterPro" id="IPR015424">
    <property type="entry name" value="PyrdxlP-dep_Trfase"/>
</dbReference>
<dbReference type="Gene3D" id="3.40.640.10">
    <property type="entry name" value="Type I PLP-dependent aspartate aminotransferase-like (Major domain)"/>
    <property type="match status" value="1"/>
</dbReference>
<dbReference type="SUPFAM" id="SSF55904">
    <property type="entry name" value="Ornithine decarboxylase C-terminal domain"/>
    <property type="match status" value="1"/>
</dbReference>
<keyword evidence="3" id="KW-0210">Decarboxylase</keyword>
<protein>
    <submittedName>
        <fullName evidence="7">Aminotransferase class I/II-fold pyridoxal phosphate-dependent enzyme</fullName>
    </submittedName>
</protein>
<keyword evidence="7" id="KW-0032">Aminotransferase</keyword>
<comment type="cofactor">
    <cofactor evidence="1">
        <name>pyridoxal 5'-phosphate</name>
        <dbReference type="ChEBI" id="CHEBI:597326"/>
    </cofactor>
</comment>
<dbReference type="GO" id="GO:0008483">
    <property type="term" value="F:transaminase activity"/>
    <property type="evidence" value="ECO:0007669"/>
    <property type="project" value="UniProtKB-KW"/>
</dbReference>
<evidence type="ECO:0000256" key="2">
    <source>
        <dbReference type="ARBA" id="ARBA00010671"/>
    </source>
</evidence>
<dbReference type="AlphaFoldDB" id="A0A8K2A8E9"/>
<dbReference type="InterPro" id="IPR000310">
    <property type="entry name" value="Orn/Lys/Arg_deCO2ase_major_dom"/>
</dbReference>
<comment type="similarity">
    <text evidence="2">Belongs to the Orn/Lys/Arg decarboxylase class-I family.</text>
</comment>
<reference evidence="7" key="1">
    <citation type="submission" date="2019-12" db="EMBL/GenBank/DDBJ databases">
        <title>High-Quality draft genome sequences of three cyanobacteria isolated from the limestone walls of the Old Cathedral of Coimbra.</title>
        <authorList>
            <person name="Tiago I."/>
            <person name="Soares F."/>
            <person name="Portugal A."/>
        </authorList>
    </citation>
    <scope>NUCLEOTIDE SEQUENCE [LARGE SCALE GENOMIC DNA]</scope>
    <source>
        <strain evidence="7">C</strain>
    </source>
</reference>
<evidence type="ECO:0000259" key="6">
    <source>
        <dbReference type="PROSITE" id="PS00703"/>
    </source>
</evidence>
<organism evidence="7 8">
    <name type="scientific">Petrachloros mirabilis ULC683</name>
    <dbReference type="NCBI Taxonomy" id="2781853"/>
    <lineage>
        <taxon>Bacteria</taxon>
        <taxon>Bacillati</taxon>
        <taxon>Cyanobacteriota</taxon>
        <taxon>Cyanophyceae</taxon>
        <taxon>Synechococcales</taxon>
        <taxon>Petrachlorosaceae</taxon>
        <taxon>Petrachloros</taxon>
        <taxon>Petrachloros mirabilis</taxon>
    </lineage>
</organism>
<dbReference type="Pfam" id="PF03711">
    <property type="entry name" value="OKR_DC_1_C"/>
    <property type="match status" value="1"/>
</dbReference>
<proteinExistence type="inferred from homology"/>
<name>A0A8K2A8E9_9CYAN</name>
<evidence type="ECO:0000313" key="7">
    <source>
        <dbReference type="EMBL" id="NCJ07954.1"/>
    </source>
</evidence>
<sequence>MPLVSALQTMGQRPHAGFYMPGHKRGRGASSALLSLLGSMSLQRDLPELPGLDNMLAPTGVLQAAQELAANAFGADRTWFLVNGSTVGIMAALLMTCGRGDRVLVPRTVHRSVISGLILSGAVPVFMTPRYDPGLGLALGVTPETVQAGLQYAPQAVLITSPTYEGVCSDVGAIAALTHAQDIPLIVDEAHGPHLHFHPDLPSSALQSGADLVVQSTHKVLGALTQAAMLHGRGHRVDFQRLAQVLNLLQSTSPSYLLLASLDAARQQMALHGAALLSEVWRMVAGARSQISDLPGLLVLTPDHLAAHGMTLDPTRLTVDVSGLGLDGFTADQLLDQTLGIIAELPTLRHLTFVPSFGNTAAEVQQLVQGLQTLAASPSQKQLNWTEGLGFLDLSVAPDLSLPALSPQEAWWGATEAVPWEAAVGRISAELVCPYPPGIPTLLPGEQITAQALAFLQRVQAQGGDISGCADPTLQFLQCLQGEGGSSCDRSYPEVENAVS</sequence>
<gene>
    <name evidence="7" type="ORF">GS597_15855</name>
</gene>
<keyword evidence="5" id="KW-0456">Lyase</keyword>
<dbReference type="SUPFAM" id="SSF53383">
    <property type="entry name" value="PLP-dependent transferases"/>
    <property type="match status" value="1"/>
</dbReference>
<dbReference type="RefSeq" id="WP_161826431.1">
    <property type="nucleotide sequence ID" value="NZ_WVIC01000036.1"/>
</dbReference>
<keyword evidence="8" id="KW-1185">Reference proteome</keyword>
<dbReference type="Proteomes" id="UP000607397">
    <property type="component" value="Unassembled WGS sequence"/>
</dbReference>
<dbReference type="EMBL" id="WVIC01000036">
    <property type="protein sequence ID" value="NCJ07954.1"/>
    <property type="molecule type" value="Genomic_DNA"/>
</dbReference>